<evidence type="ECO:0000256" key="7">
    <source>
        <dbReference type="ARBA" id="ARBA00022989"/>
    </source>
</evidence>
<dbReference type="EMBL" id="VLTJ01000029">
    <property type="protein sequence ID" value="TSH92838.1"/>
    <property type="molecule type" value="Genomic_DNA"/>
</dbReference>
<name>A0A556AIW0_9BURK</name>
<feature type="domain" description="ABC transmembrane type-1" evidence="10">
    <location>
        <begin position="21"/>
        <end position="210"/>
    </location>
</feature>
<evidence type="ECO:0000256" key="5">
    <source>
        <dbReference type="ARBA" id="ARBA00022692"/>
    </source>
</evidence>
<protein>
    <submittedName>
        <fullName evidence="11">Amino acid ABC transporter permease</fullName>
    </submittedName>
</protein>
<dbReference type="Pfam" id="PF00528">
    <property type="entry name" value="BPD_transp_1"/>
    <property type="match status" value="1"/>
</dbReference>
<dbReference type="RefSeq" id="WP_143949204.1">
    <property type="nucleotide sequence ID" value="NZ_BAABMB010000001.1"/>
</dbReference>
<keyword evidence="12" id="KW-1185">Reference proteome</keyword>
<evidence type="ECO:0000256" key="6">
    <source>
        <dbReference type="ARBA" id="ARBA00022970"/>
    </source>
</evidence>
<evidence type="ECO:0000313" key="11">
    <source>
        <dbReference type="EMBL" id="TSH92838.1"/>
    </source>
</evidence>
<evidence type="ECO:0000256" key="2">
    <source>
        <dbReference type="ARBA" id="ARBA00010072"/>
    </source>
</evidence>
<evidence type="ECO:0000256" key="4">
    <source>
        <dbReference type="ARBA" id="ARBA00022475"/>
    </source>
</evidence>
<comment type="similarity">
    <text evidence="2">Belongs to the binding-protein-dependent transport system permease family. HisMQ subfamily.</text>
</comment>
<dbReference type="InterPro" id="IPR035906">
    <property type="entry name" value="MetI-like_sf"/>
</dbReference>
<dbReference type="Proteomes" id="UP000318405">
    <property type="component" value="Unassembled WGS sequence"/>
</dbReference>
<keyword evidence="7 9" id="KW-1133">Transmembrane helix</keyword>
<dbReference type="GO" id="GO:0006865">
    <property type="term" value="P:amino acid transport"/>
    <property type="evidence" value="ECO:0007669"/>
    <property type="project" value="UniProtKB-KW"/>
</dbReference>
<feature type="transmembrane region" description="Helical" evidence="9">
    <location>
        <begin position="191"/>
        <end position="210"/>
    </location>
</feature>
<accession>A0A556AIW0</accession>
<dbReference type="SUPFAM" id="SSF161098">
    <property type="entry name" value="MetI-like"/>
    <property type="match status" value="1"/>
</dbReference>
<keyword evidence="4" id="KW-1003">Cell membrane</keyword>
<dbReference type="AlphaFoldDB" id="A0A556AIW0"/>
<evidence type="ECO:0000256" key="3">
    <source>
        <dbReference type="ARBA" id="ARBA00022448"/>
    </source>
</evidence>
<feature type="transmembrane region" description="Helical" evidence="9">
    <location>
        <begin position="130"/>
        <end position="153"/>
    </location>
</feature>
<gene>
    <name evidence="11" type="ORF">FOZ76_15685</name>
</gene>
<dbReference type="PANTHER" id="PTHR30614">
    <property type="entry name" value="MEMBRANE COMPONENT OF AMINO ACID ABC TRANSPORTER"/>
    <property type="match status" value="1"/>
</dbReference>
<dbReference type="PANTHER" id="PTHR30614:SF0">
    <property type="entry name" value="L-CYSTINE TRANSPORT SYSTEM PERMEASE PROTEIN TCYL"/>
    <property type="match status" value="1"/>
</dbReference>
<keyword evidence="8 9" id="KW-0472">Membrane</keyword>
<organism evidence="11 12">
    <name type="scientific">Verticiella sediminum</name>
    <dbReference type="NCBI Taxonomy" id="1247510"/>
    <lineage>
        <taxon>Bacteria</taxon>
        <taxon>Pseudomonadati</taxon>
        <taxon>Pseudomonadota</taxon>
        <taxon>Betaproteobacteria</taxon>
        <taxon>Burkholderiales</taxon>
        <taxon>Alcaligenaceae</taxon>
        <taxon>Verticiella</taxon>
    </lineage>
</organism>
<dbReference type="OrthoDB" id="7026155at2"/>
<proteinExistence type="inferred from homology"/>
<feature type="transmembrane region" description="Helical" evidence="9">
    <location>
        <begin position="90"/>
        <end position="110"/>
    </location>
</feature>
<dbReference type="GO" id="GO:0043190">
    <property type="term" value="C:ATP-binding cassette (ABC) transporter complex"/>
    <property type="evidence" value="ECO:0007669"/>
    <property type="project" value="InterPro"/>
</dbReference>
<dbReference type="InterPro" id="IPR000515">
    <property type="entry name" value="MetI-like"/>
</dbReference>
<dbReference type="NCBIfam" id="TIGR01726">
    <property type="entry name" value="HEQRo_perm_3TM"/>
    <property type="match status" value="1"/>
</dbReference>
<dbReference type="InterPro" id="IPR010065">
    <property type="entry name" value="AA_ABC_transptr_permease_3TM"/>
</dbReference>
<keyword evidence="5 9" id="KW-0812">Transmembrane</keyword>
<sequence length="222" mass="24525">MSHEMDWHAVWLQAPQLAKGLVFTLQIAFAGYAASLVLGLLVALLRMSPWWPLRSLAFAYTQFFRAISIYIYVIWIYFGLTMVTGLDLTPFAASVISIALLHSAYLSEVYRAAIQGVDKGQREAAGSLGLGRVSTFFEIVLPQAMLVAVPQLVSQFAMIVKDSAVVALIGASDLMAETIRAANLEHRTFEFYTTAALVYLALVIAVSRLGRLLERRLSRQAH</sequence>
<evidence type="ECO:0000259" key="10">
    <source>
        <dbReference type="PROSITE" id="PS50928"/>
    </source>
</evidence>
<dbReference type="InterPro" id="IPR043429">
    <property type="entry name" value="ArtM/GltK/GlnP/TcyL/YhdX-like"/>
</dbReference>
<keyword evidence="3 9" id="KW-0813">Transport</keyword>
<dbReference type="GO" id="GO:0022857">
    <property type="term" value="F:transmembrane transporter activity"/>
    <property type="evidence" value="ECO:0007669"/>
    <property type="project" value="InterPro"/>
</dbReference>
<dbReference type="CDD" id="cd06261">
    <property type="entry name" value="TM_PBP2"/>
    <property type="match status" value="1"/>
</dbReference>
<comment type="caution">
    <text evidence="11">The sequence shown here is derived from an EMBL/GenBank/DDBJ whole genome shotgun (WGS) entry which is preliminary data.</text>
</comment>
<evidence type="ECO:0000313" key="12">
    <source>
        <dbReference type="Proteomes" id="UP000318405"/>
    </source>
</evidence>
<dbReference type="PROSITE" id="PS50928">
    <property type="entry name" value="ABC_TM1"/>
    <property type="match status" value="1"/>
</dbReference>
<comment type="subcellular location">
    <subcellularLocation>
        <location evidence="1">Cell inner membrane</location>
        <topology evidence="1">Multi-pass membrane protein</topology>
    </subcellularLocation>
    <subcellularLocation>
        <location evidence="9">Cell membrane</location>
        <topology evidence="9">Multi-pass membrane protein</topology>
    </subcellularLocation>
</comment>
<evidence type="ECO:0000256" key="8">
    <source>
        <dbReference type="ARBA" id="ARBA00023136"/>
    </source>
</evidence>
<keyword evidence="6" id="KW-0029">Amino-acid transport</keyword>
<reference evidence="11 12" key="1">
    <citation type="submission" date="2019-07" db="EMBL/GenBank/DDBJ databases">
        <title>Qingshengfaniella alkalisoli gen. nov., sp. nov., isolated from saline soil.</title>
        <authorList>
            <person name="Xu L."/>
            <person name="Huang X.-X."/>
            <person name="Sun J.-Q."/>
        </authorList>
    </citation>
    <scope>NUCLEOTIDE SEQUENCE [LARGE SCALE GENOMIC DNA]</scope>
    <source>
        <strain evidence="11 12">DSM 27279</strain>
    </source>
</reference>
<evidence type="ECO:0000256" key="1">
    <source>
        <dbReference type="ARBA" id="ARBA00004429"/>
    </source>
</evidence>
<feature type="transmembrane region" description="Helical" evidence="9">
    <location>
        <begin position="20"/>
        <end position="45"/>
    </location>
</feature>
<feature type="transmembrane region" description="Helical" evidence="9">
    <location>
        <begin position="57"/>
        <end position="78"/>
    </location>
</feature>
<evidence type="ECO:0000256" key="9">
    <source>
        <dbReference type="RuleBase" id="RU363032"/>
    </source>
</evidence>
<dbReference type="Gene3D" id="1.10.3720.10">
    <property type="entry name" value="MetI-like"/>
    <property type="match status" value="1"/>
</dbReference>